<feature type="region of interest" description="Disordered" evidence="1">
    <location>
        <begin position="48"/>
        <end position="69"/>
    </location>
</feature>
<sequence length="69" mass="7547">MPSTLPTSLLELRDSDSLSFPTQDQPISGSPMLPAPVTLSTIHARISESLMRKPHQLTQRTENSGRSTT</sequence>
<gene>
    <name evidence="2" type="ORF">PMAYCL1PPCAC_20123</name>
</gene>
<proteinExistence type="predicted"/>
<feature type="compositionally biased region" description="Polar residues" evidence="1">
    <location>
        <begin position="56"/>
        <end position="69"/>
    </location>
</feature>
<dbReference type="Proteomes" id="UP001328107">
    <property type="component" value="Unassembled WGS sequence"/>
</dbReference>
<evidence type="ECO:0000313" key="2">
    <source>
        <dbReference type="EMBL" id="GMR49928.1"/>
    </source>
</evidence>
<reference evidence="3" key="1">
    <citation type="submission" date="2022-10" db="EMBL/GenBank/DDBJ databases">
        <title>Genome assembly of Pristionchus species.</title>
        <authorList>
            <person name="Yoshida K."/>
            <person name="Sommer R.J."/>
        </authorList>
    </citation>
    <scope>NUCLEOTIDE SEQUENCE [LARGE SCALE GENOMIC DNA]</scope>
    <source>
        <strain evidence="3">RS5460</strain>
    </source>
</reference>
<organism evidence="2 3">
    <name type="scientific">Pristionchus mayeri</name>
    <dbReference type="NCBI Taxonomy" id="1317129"/>
    <lineage>
        <taxon>Eukaryota</taxon>
        <taxon>Metazoa</taxon>
        <taxon>Ecdysozoa</taxon>
        <taxon>Nematoda</taxon>
        <taxon>Chromadorea</taxon>
        <taxon>Rhabditida</taxon>
        <taxon>Rhabditina</taxon>
        <taxon>Diplogasteromorpha</taxon>
        <taxon>Diplogasteroidea</taxon>
        <taxon>Neodiplogasteridae</taxon>
        <taxon>Pristionchus</taxon>
    </lineage>
</organism>
<protein>
    <submittedName>
        <fullName evidence="2">Uncharacterized protein</fullName>
    </submittedName>
</protein>
<dbReference type="EMBL" id="BTRK01000004">
    <property type="protein sequence ID" value="GMR49928.1"/>
    <property type="molecule type" value="Genomic_DNA"/>
</dbReference>
<accession>A0AAN5CSL4</accession>
<evidence type="ECO:0000256" key="1">
    <source>
        <dbReference type="SAM" id="MobiDB-lite"/>
    </source>
</evidence>
<keyword evidence="3" id="KW-1185">Reference proteome</keyword>
<name>A0AAN5CSL4_9BILA</name>
<evidence type="ECO:0000313" key="3">
    <source>
        <dbReference type="Proteomes" id="UP001328107"/>
    </source>
</evidence>
<dbReference type="AlphaFoldDB" id="A0AAN5CSL4"/>
<comment type="caution">
    <text evidence="2">The sequence shown here is derived from an EMBL/GenBank/DDBJ whole genome shotgun (WGS) entry which is preliminary data.</text>
</comment>
<feature type="region of interest" description="Disordered" evidence="1">
    <location>
        <begin position="1"/>
        <end position="34"/>
    </location>
</feature>